<evidence type="ECO:0000313" key="16">
    <source>
        <dbReference type="Ensembl" id="ENSLLEP00000008046.1"/>
    </source>
</evidence>
<comment type="subunit">
    <text evidence="12">Associates with the cytoplasmic CCR4-NOT deadenylase complex to trigger ARE-containing mRNA deadenylation and decay processes.</text>
</comment>
<dbReference type="GO" id="GO:0005634">
    <property type="term" value="C:nucleus"/>
    <property type="evidence" value="ECO:0007669"/>
    <property type="project" value="UniProtKB-SubCell"/>
</dbReference>
<gene>
    <name evidence="16" type="primary">ZFP36L2</name>
</gene>
<protein>
    <recommendedName>
        <fullName evidence="12">mRNA decay activator protein ZFP36</fullName>
    </recommendedName>
    <alternativeName>
        <fullName evidence="12">Zinc finger protein 36</fullName>
    </alternativeName>
</protein>
<feature type="region of interest" description="Disordered" evidence="13">
    <location>
        <begin position="330"/>
        <end position="408"/>
    </location>
</feature>
<reference evidence="16" key="2">
    <citation type="submission" date="2025-09" db="UniProtKB">
        <authorList>
            <consortium name="Ensembl"/>
        </authorList>
    </citation>
    <scope>IDENTIFICATION</scope>
</reference>
<feature type="transmembrane region" description="Helical" evidence="14">
    <location>
        <begin position="34"/>
        <end position="55"/>
    </location>
</feature>
<keyword evidence="5 11" id="KW-0863">Zinc-finger</keyword>
<sequence>MQTPLQPVRLRIRAQSWKTCCEVQIQLLQRRLPVCFWGAWLAVVLYFGVAVRFAGCTVADFGWLTFCLSLFFLQNEKVLNNLNFIPGFLRRHSASNLQALSNNNSPPKFCSNGGHLKEPNGSPNSGSSSTALMNKENKFRDRSFSENGERSQHLFNLQHSNGSKSGPQINSTRYKTELCRPFEESGACKYGEKCQFAHGFHELRSLTRHPKYKTELCRTFHTIGFCPYGPRCHFIHNAEERRQAPGGHGERPKLHHSLSFSGFSNHGLDSPLLDSPTSRTPPPQSSSSLYCEDSAPCANNAFTFSGQELGLITPLAIQTHNLSGFNPSAFCRQQSSNSPPPTINFQPLGRLTESPVFDNPPSPPESLSDPESYLSGSLSSGSLSGSDSPTLDSNRRLPIFSRLSISDD</sequence>
<dbReference type="Gene3D" id="4.10.1000.10">
    <property type="entry name" value="Zinc finger, CCCH-type"/>
    <property type="match status" value="2"/>
</dbReference>
<feature type="compositionally biased region" description="Low complexity" evidence="13">
    <location>
        <begin position="119"/>
        <end position="129"/>
    </location>
</feature>
<name>A0A8C5PA54_9ANUR</name>
<keyword evidence="14" id="KW-0472">Membrane</keyword>
<evidence type="ECO:0000256" key="4">
    <source>
        <dbReference type="ARBA" id="ARBA00022737"/>
    </source>
</evidence>
<dbReference type="GO" id="GO:1900153">
    <property type="term" value="P:positive regulation of nuclear-transcribed mRNA catabolic process, deadenylation-dependent decay"/>
    <property type="evidence" value="ECO:0007669"/>
    <property type="project" value="UniProtKB-UniRule"/>
</dbReference>
<feature type="domain" description="C3H1-type" evidence="15">
    <location>
        <begin position="173"/>
        <end position="201"/>
    </location>
</feature>
<dbReference type="GO" id="GO:1904888">
    <property type="term" value="P:cranial skeletal system development"/>
    <property type="evidence" value="ECO:0007669"/>
    <property type="project" value="Ensembl"/>
</dbReference>
<dbReference type="OrthoDB" id="410307at2759"/>
<evidence type="ECO:0000256" key="1">
    <source>
        <dbReference type="ARBA" id="ARBA00022473"/>
    </source>
</evidence>
<keyword evidence="8 12" id="KW-0539">Nucleus</keyword>
<evidence type="ECO:0000256" key="5">
    <source>
        <dbReference type="ARBA" id="ARBA00022771"/>
    </source>
</evidence>
<organism evidence="16 17">
    <name type="scientific">Leptobrachium leishanense</name>
    <name type="common">Leishan spiny toad</name>
    <dbReference type="NCBI Taxonomy" id="445787"/>
    <lineage>
        <taxon>Eukaryota</taxon>
        <taxon>Metazoa</taxon>
        <taxon>Chordata</taxon>
        <taxon>Craniata</taxon>
        <taxon>Vertebrata</taxon>
        <taxon>Euteleostomi</taxon>
        <taxon>Amphibia</taxon>
        <taxon>Batrachia</taxon>
        <taxon>Anura</taxon>
        <taxon>Pelobatoidea</taxon>
        <taxon>Megophryidae</taxon>
        <taxon>Leptobrachium</taxon>
    </lineage>
</organism>
<feature type="domain" description="C3H1-type" evidence="15">
    <location>
        <begin position="211"/>
        <end position="239"/>
    </location>
</feature>
<evidence type="ECO:0000256" key="2">
    <source>
        <dbReference type="ARBA" id="ARBA00022490"/>
    </source>
</evidence>
<dbReference type="InterPro" id="IPR007635">
    <property type="entry name" value="Tis11B_N"/>
</dbReference>
<keyword evidence="7" id="KW-0694">RNA-binding</keyword>
<keyword evidence="6 11" id="KW-0862">Zinc</keyword>
<feature type="region of interest" description="Disordered" evidence="13">
    <location>
        <begin position="111"/>
        <end position="131"/>
    </location>
</feature>
<keyword evidence="9 12" id="KW-0687">Ribonucleoprotein</keyword>
<keyword evidence="4 12" id="KW-0677">Repeat</keyword>
<evidence type="ECO:0000259" key="15">
    <source>
        <dbReference type="PROSITE" id="PS50103"/>
    </source>
</evidence>
<dbReference type="InterPro" id="IPR036855">
    <property type="entry name" value="Znf_CCCH_sf"/>
</dbReference>
<dbReference type="GO" id="GO:0005737">
    <property type="term" value="C:cytoplasm"/>
    <property type="evidence" value="ECO:0007669"/>
    <property type="project" value="UniProtKB-SubCell"/>
</dbReference>
<feature type="compositionally biased region" description="Low complexity" evidence="13">
    <location>
        <begin position="365"/>
        <end position="392"/>
    </location>
</feature>
<dbReference type="Ensembl" id="ENSLLET00000008370.1">
    <property type="protein sequence ID" value="ENSLLEP00000008046.1"/>
    <property type="gene ID" value="ENSLLEG00000005100.1"/>
</dbReference>
<feature type="zinc finger region" description="C3H1-type" evidence="11">
    <location>
        <begin position="211"/>
        <end position="239"/>
    </location>
</feature>
<evidence type="ECO:0000256" key="12">
    <source>
        <dbReference type="RuleBase" id="RU369014"/>
    </source>
</evidence>
<dbReference type="PANTHER" id="PTHR12547:SF174">
    <property type="entry name" value="MRNA DECAY ACTIVATOR PROTEIN ZFP36L2"/>
    <property type="match status" value="1"/>
</dbReference>
<dbReference type="AlphaFoldDB" id="A0A8C5PA54"/>
<evidence type="ECO:0000313" key="17">
    <source>
        <dbReference type="Proteomes" id="UP000694569"/>
    </source>
</evidence>
<dbReference type="GO" id="GO:0008270">
    <property type="term" value="F:zinc ion binding"/>
    <property type="evidence" value="ECO:0007669"/>
    <property type="project" value="UniProtKB-KW"/>
</dbReference>
<evidence type="ECO:0000256" key="14">
    <source>
        <dbReference type="SAM" id="Phobius"/>
    </source>
</evidence>
<feature type="region of interest" description="Disordered" evidence="13">
    <location>
        <begin position="269"/>
        <end position="290"/>
    </location>
</feature>
<keyword evidence="14" id="KW-0812">Transmembrane</keyword>
<dbReference type="SUPFAM" id="SSF90229">
    <property type="entry name" value="CCCH zinc finger"/>
    <property type="match status" value="2"/>
</dbReference>
<evidence type="ECO:0000256" key="11">
    <source>
        <dbReference type="PROSITE-ProRule" id="PRU00723"/>
    </source>
</evidence>
<evidence type="ECO:0000256" key="6">
    <source>
        <dbReference type="ARBA" id="ARBA00022833"/>
    </source>
</evidence>
<dbReference type="PROSITE" id="PS50103">
    <property type="entry name" value="ZF_C3H1"/>
    <property type="match status" value="2"/>
</dbReference>
<dbReference type="FunFam" id="4.10.1000.10:FF:000001">
    <property type="entry name" value="zinc finger CCCH domain-containing protein 15-like"/>
    <property type="match status" value="1"/>
</dbReference>
<dbReference type="Pfam" id="PF04553">
    <property type="entry name" value="Tis11B_N"/>
    <property type="match status" value="1"/>
</dbReference>
<evidence type="ECO:0000256" key="7">
    <source>
        <dbReference type="ARBA" id="ARBA00022884"/>
    </source>
</evidence>
<keyword evidence="14" id="KW-1133">Transmembrane helix</keyword>
<comment type="subcellular location">
    <subcellularLocation>
        <location evidence="12">Nucleus</location>
    </subcellularLocation>
    <subcellularLocation>
        <location evidence="12">Cytoplasm</location>
    </subcellularLocation>
</comment>
<evidence type="ECO:0000256" key="10">
    <source>
        <dbReference type="ARBA" id="ARBA00055138"/>
    </source>
</evidence>
<dbReference type="PANTHER" id="PTHR12547">
    <property type="entry name" value="CCCH ZINC FINGER/TIS11-RELATED"/>
    <property type="match status" value="1"/>
</dbReference>
<dbReference type="GO" id="GO:0061158">
    <property type="term" value="P:3'-UTR-mediated mRNA destabilization"/>
    <property type="evidence" value="ECO:0007669"/>
    <property type="project" value="UniProtKB-UniRule"/>
</dbReference>
<reference evidence="16" key="1">
    <citation type="submission" date="2025-08" db="UniProtKB">
        <authorList>
            <consortium name="Ensembl"/>
        </authorList>
    </citation>
    <scope>IDENTIFICATION</scope>
</reference>
<comment type="function">
    <text evidence="10">Zinc-finger RNA-binding protein that destabilizes several cytoplasmic AU-rich element (ARE)-containing mRNA transcripts by promoting their poly(A) tail removal or deadenylation, and hence provide a mechanism for attenuating protein synthesis. Acts as a 3'-untranslated region (UTR) ARE mRNA-binding adapter protein to communicate signaling events to the mRNA decay machinery. Functions by recruiting the CCR4-NOT deadenylase complex and probably other components of the cytoplasmic RNA decay machinery to the bound ARE-containing mRNAs, and hence promotes ARE-mediated mRNA deadenylation and decay processes. Binds to 3'-UTR ARE of numerous mRNAs. Also induces the degradation of ARE-containing mRNAs even in absence of poly(A) tail. Required for tubulogenesis during pronephros development.</text>
</comment>
<evidence type="ECO:0000256" key="9">
    <source>
        <dbReference type="ARBA" id="ARBA00023274"/>
    </source>
</evidence>
<dbReference type="Pfam" id="PF00642">
    <property type="entry name" value="zf-CCCH"/>
    <property type="match status" value="2"/>
</dbReference>
<dbReference type="GO" id="GO:1990904">
    <property type="term" value="C:ribonucleoprotein complex"/>
    <property type="evidence" value="ECO:0007669"/>
    <property type="project" value="UniProtKB-KW"/>
</dbReference>
<keyword evidence="17" id="KW-1185">Reference proteome</keyword>
<dbReference type="SMART" id="SM00356">
    <property type="entry name" value="ZnF_C3H1"/>
    <property type="match status" value="2"/>
</dbReference>
<evidence type="ECO:0000256" key="3">
    <source>
        <dbReference type="ARBA" id="ARBA00022723"/>
    </source>
</evidence>
<keyword evidence="1" id="KW-0217">Developmental protein</keyword>
<dbReference type="GeneTree" id="ENSGT00940000161584"/>
<dbReference type="InterPro" id="IPR000571">
    <property type="entry name" value="Znf_CCCH"/>
</dbReference>
<dbReference type="InterPro" id="IPR045877">
    <property type="entry name" value="ZFP36-like"/>
</dbReference>
<accession>A0A8C5PA54</accession>
<dbReference type="FunFam" id="4.10.1000.10:FF:000002">
    <property type="entry name" value="Zinc finger protein 36, C3H1 type-like 1"/>
    <property type="match status" value="1"/>
</dbReference>
<proteinExistence type="predicted"/>
<evidence type="ECO:0000256" key="8">
    <source>
        <dbReference type="ARBA" id="ARBA00023242"/>
    </source>
</evidence>
<keyword evidence="3 11" id="KW-0479">Metal-binding</keyword>
<feature type="zinc finger region" description="C3H1-type" evidence="11">
    <location>
        <begin position="173"/>
        <end position="201"/>
    </location>
</feature>
<evidence type="ECO:0000256" key="13">
    <source>
        <dbReference type="SAM" id="MobiDB-lite"/>
    </source>
</evidence>
<dbReference type="Proteomes" id="UP000694569">
    <property type="component" value="Unplaced"/>
</dbReference>
<dbReference type="GO" id="GO:0035925">
    <property type="term" value="F:mRNA 3'-UTR AU-rich region binding"/>
    <property type="evidence" value="ECO:0007669"/>
    <property type="project" value="UniProtKB-UniRule"/>
</dbReference>
<keyword evidence="2 12" id="KW-0963">Cytoplasm</keyword>